<reference evidence="9" key="1">
    <citation type="submission" date="2018-12" db="EMBL/GenBank/DDBJ databases">
        <title>Tengunoibacter tsumagoiensis gen. nov., sp. nov., Dictyobacter kobayashii sp. nov., D. alpinus sp. nov., and D. joshuensis sp. nov. and description of Dictyobacteraceae fam. nov. within the order Ktedonobacterales isolated from Tengu-no-mugimeshi.</title>
        <authorList>
            <person name="Wang C.M."/>
            <person name="Zheng Y."/>
            <person name="Sakai Y."/>
            <person name="Toyoda A."/>
            <person name="Minakuchi Y."/>
            <person name="Abe K."/>
            <person name="Yokota A."/>
            <person name="Yabe S."/>
        </authorList>
    </citation>
    <scope>NUCLEOTIDE SEQUENCE [LARGE SCALE GENOMIC DNA]</scope>
    <source>
        <strain evidence="9">Uno16</strain>
    </source>
</reference>
<accession>A0A402B6P8</accession>
<organism evidence="8 9">
    <name type="scientific">Dictyobacter alpinus</name>
    <dbReference type="NCBI Taxonomy" id="2014873"/>
    <lineage>
        <taxon>Bacteria</taxon>
        <taxon>Bacillati</taxon>
        <taxon>Chloroflexota</taxon>
        <taxon>Ktedonobacteria</taxon>
        <taxon>Ktedonobacterales</taxon>
        <taxon>Dictyobacteraceae</taxon>
        <taxon>Dictyobacter</taxon>
    </lineage>
</organism>
<dbReference type="PANTHER" id="PTHR33202">
    <property type="entry name" value="ZINC UPTAKE REGULATION PROTEIN"/>
    <property type="match status" value="1"/>
</dbReference>
<evidence type="ECO:0000256" key="2">
    <source>
        <dbReference type="ARBA" id="ARBA00022491"/>
    </source>
</evidence>
<keyword evidence="6" id="KW-0804">Transcription</keyword>
<dbReference type="InterPro" id="IPR036388">
    <property type="entry name" value="WH-like_DNA-bd_sf"/>
</dbReference>
<proteinExistence type="inferred from homology"/>
<dbReference type="GO" id="GO:0000976">
    <property type="term" value="F:transcription cis-regulatory region binding"/>
    <property type="evidence" value="ECO:0007669"/>
    <property type="project" value="TreeGrafter"/>
</dbReference>
<dbReference type="InterPro" id="IPR002481">
    <property type="entry name" value="FUR"/>
</dbReference>
<feature type="binding site" evidence="7">
    <location>
        <position position="139"/>
    </location>
    <ligand>
        <name>Zn(2+)</name>
        <dbReference type="ChEBI" id="CHEBI:29105"/>
    </ligand>
</feature>
<dbReference type="InterPro" id="IPR043135">
    <property type="entry name" value="Fur_C"/>
</dbReference>
<dbReference type="SUPFAM" id="SSF46785">
    <property type="entry name" value="Winged helix' DNA-binding domain"/>
    <property type="match status" value="1"/>
</dbReference>
<evidence type="ECO:0000256" key="7">
    <source>
        <dbReference type="PIRSR" id="PIRSR602481-1"/>
    </source>
</evidence>
<keyword evidence="9" id="KW-1185">Reference proteome</keyword>
<evidence type="ECO:0000256" key="5">
    <source>
        <dbReference type="ARBA" id="ARBA00023125"/>
    </source>
</evidence>
<sequence>MQPFIQASNAILRQHGYRLTPQRHMILCVIQEAGGHLSIDQILERVQQQNPYVSLSTIYRTIDLLKSVDLIHESHLPGEQPMYETIEGHAHHHLICRRCRATIHLDQELLGNLNEQLQKQYQFHGISLGLVAAGYCNNCWTILQQEQNSNLEQE</sequence>
<feature type="binding site" evidence="7">
    <location>
        <position position="99"/>
    </location>
    <ligand>
        <name>Zn(2+)</name>
        <dbReference type="ChEBI" id="CHEBI:29105"/>
    </ligand>
</feature>
<comment type="caution">
    <text evidence="8">The sequence shown here is derived from an EMBL/GenBank/DDBJ whole genome shotgun (WGS) entry which is preliminary data.</text>
</comment>
<feature type="binding site" evidence="7">
    <location>
        <position position="96"/>
    </location>
    <ligand>
        <name>Zn(2+)</name>
        <dbReference type="ChEBI" id="CHEBI:29105"/>
    </ligand>
</feature>
<keyword evidence="2" id="KW-0678">Repressor</keyword>
<name>A0A402B6P8_9CHLR</name>
<dbReference type="CDD" id="cd07153">
    <property type="entry name" value="Fur_like"/>
    <property type="match status" value="1"/>
</dbReference>
<dbReference type="Gene3D" id="3.30.1490.190">
    <property type="match status" value="1"/>
</dbReference>
<evidence type="ECO:0000313" key="8">
    <source>
        <dbReference type="EMBL" id="GCE26997.1"/>
    </source>
</evidence>
<dbReference type="Pfam" id="PF01475">
    <property type="entry name" value="FUR"/>
    <property type="match status" value="1"/>
</dbReference>
<keyword evidence="3 7" id="KW-0862">Zinc</keyword>
<dbReference type="GO" id="GO:0045892">
    <property type="term" value="P:negative regulation of DNA-templated transcription"/>
    <property type="evidence" value="ECO:0007669"/>
    <property type="project" value="TreeGrafter"/>
</dbReference>
<evidence type="ECO:0000256" key="6">
    <source>
        <dbReference type="ARBA" id="ARBA00023163"/>
    </source>
</evidence>
<evidence type="ECO:0000256" key="3">
    <source>
        <dbReference type="ARBA" id="ARBA00022833"/>
    </source>
</evidence>
<keyword evidence="4" id="KW-0805">Transcription regulation</keyword>
<dbReference type="PANTHER" id="PTHR33202:SF7">
    <property type="entry name" value="FERRIC UPTAKE REGULATION PROTEIN"/>
    <property type="match status" value="1"/>
</dbReference>
<comment type="similarity">
    <text evidence="1">Belongs to the Fur family.</text>
</comment>
<dbReference type="RefSeq" id="WP_161982095.1">
    <property type="nucleotide sequence ID" value="NZ_BIFT01000001.1"/>
</dbReference>
<dbReference type="Proteomes" id="UP000287171">
    <property type="component" value="Unassembled WGS sequence"/>
</dbReference>
<protein>
    <submittedName>
        <fullName evidence="8">Transcriptional repressor</fullName>
    </submittedName>
</protein>
<dbReference type="AlphaFoldDB" id="A0A402B6P8"/>
<dbReference type="EMBL" id="BIFT01000001">
    <property type="protein sequence ID" value="GCE26997.1"/>
    <property type="molecule type" value="Genomic_DNA"/>
</dbReference>
<keyword evidence="5" id="KW-0238">DNA-binding</keyword>
<feature type="binding site" evidence="7">
    <location>
        <position position="136"/>
    </location>
    <ligand>
        <name>Zn(2+)</name>
        <dbReference type="ChEBI" id="CHEBI:29105"/>
    </ligand>
</feature>
<dbReference type="GO" id="GO:0008270">
    <property type="term" value="F:zinc ion binding"/>
    <property type="evidence" value="ECO:0007669"/>
    <property type="project" value="TreeGrafter"/>
</dbReference>
<evidence type="ECO:0000256" key="4">
    <source>
        <dbReference type="ARBA" id="ARBA00023015"/>
    </source>
</evidence>
<evidence type="ECO:0000313" key="9">
    <source>
        <dbReference type="Proteomes" id="UP000287171"/>
    </source>
</evidence>
<evidence type="ECO:0000256" key="1">
    <source>
        <dbReference type="ARBA" id="ARBA00007957"/>
    </source>
</evidence>
<dbReference type="GO" id="GO:0003700">
    <property type="term" value="F:DNA-binding transcription factor activity"/>
    <property type="evidence" value="ECO:0007669"/>
    <property type="project" value="InterPro"/>
</dbReference>
<dbReference type="GO" id="GO:1900376">
    <property type="term" value="P:regulation of secondary metabolite biosynthetic process"/>
    <property type="evidence" value="ECO:0007669"/>
    <property type="project" value="TreeGrafter"/>
</dbReference>
<dbReference type="Gene3D" id="1.10.10.10">
    <property type="entry name" value="Winged helix-like DNA-binding domain superfamily/Winged helix DNA-binding domain"/>
    <property type="match status" value="1"/>
</dbReference>
<comment type="cofactor">
    <cofactor evidence="7">
        <name>Zn(2+)</name>
        <dbReference type="ChEBI" id="CHEBI:29105"/>
    </cofactor>
    <text evidence="7">Binds 1 zinc ion per subunit.</text>
</comment>
<gene>
    <name evidence="8" type="primary">fur</name>
    <name evidence="8" type="ORF">KDA_24810</name>
</gene>
<dbReference type="InterPro" id="IPR036390">
    <property type="entry name" value="WH_DNA-bd_sf"/>
</dbReference>
<keyword evidence="7" id="KW-0479">Metal-binding</keyword>